<dbReference type="Pfam" id="PF09704">
    <property type="entry name" value="Cas_Cas5d"/>
    <property type="match status" value="1"/>
</dbReference>
<dbReference type="NCBIfam" id="TIGR02593">
    <property type="entry name" value="CRISPR_cas5"/>
    <property type="match status" value="1"/>
</dbReference>
<evidence type="ECO:0000313" key="2">
    <source>
        <dbReference type="EMBL" id="GAX90697.1"/>
    </source>
</evidence>
<keyword evidence="1" id="KW-0051">Antiviral defense</keyword>
<accession>A0A292YI38</accession>
<proteinExistence type="predicted"/>
<dbReference type="GO" id="GO:0043571">
    <property type="term" value="P:maintenance of CRISPR repeat elements"/>
    <property type="evidence" value="ECO:0007669"/>
    <property type="project" value="InterPro"/>
</dbReference>
<dbReference type="RefSeq" id="WP_096182422.1">
    <property type="nucleotide sequence ID" value="NZ_BDUF01000061.1"/>
</dbReference>
<gene>
    <name evidence="2" type="ORF">EFBL_2335</name>
</gene>
<keyword evidence="3" id="KW-1185">Reference proteome</keyword>
<dbReference type="Gene3D" id="3.30.70.2660">
    <property type="match status" value="1"/>
</dbReference>
<comment type="caution">
    <text evidence="2">The sequence shown here is derived from an EMBL/GenBank/DDBJ whole genome shotgun (WGS) entry which is preliminary data.</text>
</comment>
<dbReference type="EMBL" id="BDUF01000061">
    <property type="protein sequence ID" value="GAX90697.1"/>
    <property type="molecule type" value="Genomic_DNA"/>
</dbReference>
<dbReference type="AlphaFoldDB" id="A0A292YI38"/>
<dbReference type="Proteomes" id="UP000217785">
    <property type="component" value="Unassembled WGS sequence"/>
</dbReference>
<reference evidence="3" key="1">
    <citation type="submission" date="2017-07" db="EMBL/GenBank/DDBJ databases">
        <title>Draft genome sequence of Effusibacillus lacus strain skLN1.</title>
        <authorList>
            <person name="Watanabe M."/>
            <person name="Kojima H."/>
            <person name="Fukui M."/>
        </authorList>
    </citation>
    <scope>NUCLEOTIDE SEQUENCE [LARGE SCALE GENOMIC DNA]</scope>
    <source>
        <strain evidence="3">skLN1</strain>
    </source>
</reference>
<evidence type="ECO:0000256" key="1">
    <source>
        <dbReference type="ARBA" id="ARBA00023118"/>
    </source>
</evidence>
<organism evidence="2 3">
    <name type="scientific">Effusibacillus lacus</name>
    <dbReference type="NCBI Taxonomy" id="1348429"/>
    <lineage>
        <taxon>Bacteria</taxon>
        <taxon>Bacillati</taxon>
        <taxon>Bacillota</taxon>
        <taxon>Bacilli</taxon>
        <taxon>Bacillales</taxon>
        <taxon>Alicyclobacillaceae</taxon>
        <taxon>Effusibacillus</taxon>
    </lineage>
</organism>
<dbReference type="InterPro" id="IPR021124">
    <property type="entry name" value="CRISPR-assoc_prot_Cas5"/>
</dbReference>
<dbReference type="GO" id="GO:0051607">
    <property type="term" value="P:defense response to virus"/>
    <property type="evidence" value="ECO:0007669"/>
    <property type="project" value="UniProtKB-KW"/>
</dbReference>
<dbReference type="InterPro" id="IPR013422">
    <property type="entry name" value="CRISPR-assoc_prot_Cas5_N"/>
</dbReference>
<name>A0A292YI38_9BACL</name>
<sequence length="230" mass="25975">MQTLIFELRGSIAHFRRPDTTAAHLTYPFITRTALRGLLGSILGLDEFHGEAWTGVELVEPVRTRSQELSLLGKGFVDNEGSSTFNRPTSVELVVQPHYRIYYQGEHLNELAERIRRRQSVYHTYLGSAFALTVPEYVDLVLAESIVGTGSIQCLTVVPEKAIAALHPVPGVQYARVNAMLHQHIGQRRFRGSMDIIYEVNGRPITLDVHEADHILYRFVRVPQGVVCLW</sequence>
<dbReference type="OrthoDB" id="1805474at2"/>
<protein>
    <submittedName>
        <fullName evidence="2">CRISPR-associated protein Cas5</fullName>
    </submittedName>
</protein>
<evidence type="ECO:0000313" key="3">
    <source>
        <dbReference type="Proteomes" id="UP000217785"/>
    </source>
</evidence>